<evidence type="ECO:0000313" key="10">
    <source>
        <dbReference type="EMBL" id="GAX82040.1"/>
    </source>
</evidence>
<dbReference type="STRING" id="1157962.A0A250XGX6"/>
<dbReference type="InterPro" id="IPR036739">
    <property type="entry name" value="SLC41_membr_dom_sf"/>
</dbReference>
<reference evidence="10 11" key="1">
    <citation type="submission" date="2017-08" db="EMBL/GenBank/DDBJ databases">
        <title>Acidophilic green algal genome provides insights into adaptation to an acidic environment.</title>
        <authorList>
            <person name="Hirooka S."/>
            <person name="Hirose Y."/>
            <person name="Kanesaki Y."/>
            <person name="Higuchi S."/>
            <person name="Fujiwara T."/>
            <person name="Onuma R."/>
            <person name="Era A."/>
            <person name="Ohbayashi R."/>
            <person name="Uzuka A."/>
            <person name="Nozaki H."/>
            <person name="Yoshikawa H."/>
            <person name="Miyagishima S.Y."/>
        </authorList>
    </citation>
    <scope>NUCLEOTIDE SEQUENCE [LARGE SCALE GENOMIC DNA]</scope>
    <source>
        <strain evidence="10 11">NIES-2499</strain>
    </source>
</reference>
<evidence type="ECO:0000256" key="6">
    <source>
        <dbReference type="ARBA" id="ARBA00022989"/>
    </source>
</evidence>
<keyword evidence="4 8" id="KW-0812">Transmembrane</keyword>
<dbReference type="PANTHER" id="PTHR41394:SF5">
    <property type="entry name" value="SLC41A_MGTE INTEGRAL MEMBRANE DOMAIN-CONTAINING PROTEIN"/>
    <property type="match status" value="1"/>
</dbReference>
<keyword evidence="11" id="KW-1185">Reference proteome</keyword>
<name>A0A250XGX6_9CHLO</name>
<feature type="transmembrane region" description="Helical" evidence="8">
    <location>
        <begin position="260"/>
        <end position="282"/>
    </location>
</feature>
<comment type="subcellular location">
    <subcellularLocation>
        <location evidence="1">Membrane</location>
        <topology evidence="1">Multi-pass membrane protein</topology>
    </subcellularLocation>
</comment>
<dbReference type="GO" id="GO:0008324">
    <property type="term" value="F:monoatomic cation transmembrane transporter activity"/>
    <property type="evidence" value="ECO:0007669"/>
    <property type="project" value="InterPro"/>
</dbReference>
<dbReference type="Pfam" id="PF01769">
    <property type="entry name" value="MgtE"/>
    <property type="match status" value="1"/>
</dbReference>
<evidence type="ECO:0000256" key="7">
    <source>
        <dbReference type="ARBA" id="ARBA00023136"/>
    </source>
</evidence>
<protein>
    <recommendedName>
        <fullName evidence="9">SLC41A/MgtE integral membrane domain-containing protein</fullName>
    </recommendedName>
</protein>
<gene>
    <name evidence="10" type="ORF">CEUSTIGMA_g9468.t1</name>
</gene>
<dbReference type="SUPFAM" id="SSF161093">
    <property type="entry name" value="MgtE membrane domain-like"/>
    <property type="match status" value="1"/>
</dbReference>
<evidence type="ECO:0000313" key="11">
    <source>
        <dbReference type="Proteomes" id="UP000232323"/>
    </source>
</evidence>
<keyword evidence="3" id="KW-0813">Transport</keyword>
<keyword evidence="7 8" id="KW-0472">Membrane</keyword>
<accession>A0A250XGX6</accession>
<evidence type="ECO:0000256" key="4">
    <source>
        <dbReference type="ARBA" id="ARBA00022692"/>
    </source>
</evidence>
<dbReference type="Gene3D" id="1.10.357.20">
    <property type="entry name" value="SLC41 divalent cation transporters, integral membrane domain"/>
    <property type="match status" value="1"/>
</dbReference>
<dbReference type="AlphaFoldDB" id="A0A250XGX6"/>
<dbReference type="InterPro" id="IPR006667">
    <property type="entry name" value="SLC41_membr_dom"/>
</dbReference>
<evidence type="ECO:0000256" key="8">
    <source>
        <dbReference type="SAM" id="Phobius"/>
    </source>
</evidence>
<comment type="similarity">
    <text evidence="2">Belongs to the SLC41A transporter family.</text>
</comment>
<feature type="domain" description="SLC41A/MgtE integral membrane" evidence="9">
    <location>
        <begin position="154"/>
        <end position="275"/>
    </location>
</feature>
<keyword evidence="5" id="KW-0460">Magnesium</keyword>
<feature type="transmembrane region" description="Helical" evidence="8">
    <location>
        <begin position="227"/>
        <end position="248"/>
    </location>
</feature>
<evidence type="ECO:0000256" key="1">
    <source>
        <dbReference type="ARBA" id="ARBA00004141"/>
    </source>
</evidence>
<dbReference type="GO" id="GO:0016020">
    <property type="term" value="C:membrane"/>
    <property type="evidence" value="ECO:0007669"/>
    <property type="project" value="UniProtKB-SubCell"/>
</dbReference>
<dbReference type="Proteomes" id="UP000232323">
    <property type="component" value="Unassembled WGS sequence"/>
</dbReference>
<comment type="caution">
    <text evidence="10">The sequence shown here is derived from an EMBL/GenBank/DDBJ whole genome shotgun (WGS) entry which is preliminary data.</text>
</comment>
<evidence type="ECO:0000259" key="9">
    <source>
        <dbReference type="Pfam" id="PF01769"/>
    </source>
</evidence>
<dbReference type="PANTHER" id="PTHR41394">
    <property type="entry name" value="MAGNESIUM TRANSPORTER MGTE"/>
    <property type="match status" value="1"/>
</dbReference>
<feature type="transmembrane region" description="Helical" evidence="8">
    <location>
        <begin position="195"/>
        <end position="215"/>
    </location>
</feature>
<evidence type="ECO:0000256" key="5">
    <source>
        <dbReference type="ARBA" id="ARBA00022842"/>
    </source>
</evidence>
<evidence type="ECO:0000256" key="2">
    <source>
        <dbReference type="ARBA" id="ARBA00009749"/>
    </source>
</evidence>
<dbReference type="EMBL" id="BEGY01000074">
    <property type="protein sequence ID" value="GAX82040.1"/>
    <property type="molecule type" value="Genomic_DNA"/>
</dbReference>
<keyword evidence="6 8" id="KW-1133">Transmembrane helix</keyword>
<organism evidence="10 11">
    <name type="scientific">Chlamydomonas eustigma</name>
    <dbReference type="NCBI Taxonomy" id="1157962"/>
    <lineage>
        <taxon>Eukaryota</taxon>
        <taxon>Viridiplantae</taxon>
        <taxon>Chlorophyta</taxon>
        <taxon>core chlorophytes</taxon>
        <taxon>Chlorophyceae</taxon>
        <taxon>CS clade</taxon>
        <taxon>Chlamydomonadales</taxon>
        <taxon>Chlamydomonadaceae</taxon>
        <taxon>Chlamydomonas</taxon>
    </lineage>
</organism>
<sequence length="289" mass="30893">MLQLSKFNDSTILAQKVSSKSSWMHLGFPFGHNSDLKHRPHPFASALDKDLSSSTPSTSRLPINFYSTTVTILSDKPVITSDLQSRKALCDSGLPDVDECLIAEPPPATSPIAEAWSRGRWLMGLLIFQSTSSFVLDRYQDLLRDHLVVTLFLTMLVGAGGNAGNQSAIKVIRALATGSVRPSWQSIKNTMAEQAAVGLLLGGGLSVGGFIRVYLTNGDLRNSFSISLSLFLIVMTSVILGTGLPFALAKTGVDPANAGTTIQVVMDILGVVITCVTCDIILNQLQSAL</sequence>
<proteinExistence type="inferred from homology"/>
<dbReference type="OrthoDB" id="48232at2759"/>
<evidence type="ECO:0000256" key="3">
    <source>
        <dbReference type="ARBA" id="ARBA00022448"/>
    </source>
</evidence>